<gene>
    <name evidence="1" type="ORF">HHL23_04570</name>
</gene>
<dbReference type="Proteomes" id="UP000544054">
    <property type="component" value="Unassembled WGS sequence"/>
</dbReference>
<evidence type="ECO:0000313" key="1">
    <source>
        <dbReference type="EMBL" id="NML69064.1"/>
    </source>
</evidence>
<dbReference type="EMBL" id="JABBGI010000004">
    <property type="protein sequence ID" value="NML69064.1"/>
    <property type="molecule type" value="Genomic_DNA"/>
</dbReference>
<keyword evidence="2" id="KW-1185">Reference proteome</keyword>
<evidence type="ECO:0008006" key="3">
    <source>
        <dbReference type="Google" id="ProtNLM"/>
    </source>
</evidence>
<proteinExistence type="predicted"/>
<evidence type="ECO:0000313" key="2">
    <source>
        <dbReference type="Proteomes" id="UP000544054"/>
    </source>
</evidence>
<reference evidence="1 2" key="1">
    <citation type="submission" date="2020-04" db="EMBL/GenBank/DDBJ databases">
        <title>Chryseobacterium sp. RP-3-3 sp. nov., isolated from Jeju soil.</title>
        <authorList>
            <person name="Dahal R.H."/>
        </authorList>
    </citation>
    <scope>NUCLEOTIDE SEQUENCE [LARGE SCALE GENOMIC DNA]</scope>
    <source>
        <strain evidence="1 2">RP-3-3</strain>
    </source>
</reference>
<dbReference type="RefSeq" id="WP_169233632.1">
    <property type="nucleotide sequence ID" value="NZ_JABBGI010000004.1"/>
</dbReference>
<organism evidence="1 2">
    <name type="scientific">Chryseobacterium antibioticum</name>
    <dbReference type="NCBI Taxonomy" id="2728847"/>
    <lineage>
        <taxon>Bacteria</taxon>
        <taxon>Pseudomonadati</taxon>
        <taxon>Bacteroidota</taxon>
        <taxon>Flavobacteriia</taxon>
        <taxon>Flavobacteriales</taxon>
        <taxon>Weeksellaceae</taxon>
        <taxon>Chryseobacterium group</taxon>
        <taxon>Chryseobacterium</taxon>
    </lineage>
</organism>
<comment type="caution">
    <text evidence="1">The sequence shown here is derived from an EMBL/GenBank/DDBJ whole genome shotgun (WGS) entry which is preliminary data.</text>
</comment>
<dbReference type="AlphaFoldDB" id="A0A7Y0AKQ6"/>
<accession>A0A7Y0AKQ6</accession>
<sequence length="752" mass="81373">MKKVLQVLAVLCIEIAYGQLGVNTLTPQATLDVTSSPNKNVPDGIIAPRATGDQIRANDLLYAAPQRGAIVYATAAVTAPSPKTVNITAVGYYYFDGTIWKKFSGSETLTSLTLNVPNSTLDYKDENGSTNTINISPLVKEPWYKQSTTEQATSNTEPIYQMGNVAIGSIAPTAKLDVNGGVRIRNIDDASSIANKTVLLADPNGFVQEIPSTDIVKEPWYKQSTTEQATSNTEPIYQMGNVAIGSIAPTAKLDVNGGVRIRNIDDASSIANKTVLLADPNGFVQEIPSTDIVKEPWYKQSTTEQATSNTEPIYQMGNVAIGSIAPTAKLDVNGGVRIRSMDNVTSIANKTVLLADPNGFVQEIPSTSIVKEPWYKQSTTEQATSNTEPIYQMGPVAIGSMAPTAKLDVNGGVRIRSMDNVTSIANKTVLLADPNGFVQEIPSTSIVKEPWYKQSTTEQATSNTEPIYQMGNVAIGSMAPTAKLDVNGGVRIRSMDNVTSIANKTVLLADPNGFVQEIPSTDIVKEPWYKQSTTEQATSNTEPIYQMGNVAIGSIAPTAKLDVNGGVRIRSIDDIASVNNEKVVMSDSNGFVKEITVDNFLKSVSIPINALNRTQDTDLAPVLQGNLTYNRMKFQTSNIENTVIGNWDNSQNVYFVKKKGVYVITSSIRHHNVSANYPGDNNRGVSIRIALNGVAVYQQEGLRFTNNDSIASGNFTAILNPGDYIYVDSIAAWNTTYQQSRRAYLHITYTSL</sequence>
<protein>
    <recommendedName>
        <fullName evidence="3">C1q domain-containing protein</fullName>
    </recommendedName>
</protein>
<name>A0A7Y0AKQ6_9FLAO</name>